<keyword evidence="9" id="KW-0482">Metalloprotease</keyword>
<organism evidence="14 15">
    <name type="scientific">Pilimelia anulata</name>
    <dbReference type="NCBI Taxonomy" id="53371"/>
    <lineage>
        <taxon>Bacteria</taxon>
        <taxon>Bacillati</taxon>
        <taxon>Actinomycetota</taxon>
        <taxon>Actinomycetes</taxon>
        <taxon>Micromonosporales</taxon>
        <taxon>Micromonosporaceae</taxon>
        <taxon>Pilimelia</taxon>
    </lineage>
</organism>
<evidence type="ECO:0000259" key="13">
    <source>
        <dbReference type="Pfam" id="PF20774"/>
    </source>
</evidence>
<dbReference type="Proteomes" id="UP000649739">
    <property type="component" value="Unassembled WGS sequence"/>
</dbReference>
<dbReference type="GO" id="GO:0008237">
    <property type="term" value="F:metallopeptidase activity"/>
    <property type="evidence" value="ECO:0007669"/>
    <property type="project" value="UniProtKB-KW"/>
</dbReference>
<keyword evidence="15" id="KW-1185">Reference proteome</keyword>
<dbReference type="InterPro" id="IPR012300">
    <property type="entry name" value="Pept_M6_InhA"/>
</dbReference>
<evidence type="ECO:0000256" key="6">
    <source>
        <dbReference type="ARBA" id="ARBA00022729"/>
    </source>
</evidence>
<comment type="cofactor">
    <cofactor evidence="1">
        <name>Zn(2+)</name>
        <dbReference type="ChEBI" id="CHEBI:29105"/>
    </cofactor>
</comment>
<keyword evidence="7" id="KW-0378">Hydrolase</keyword>
<keyword evidence="3" id="KW-0964">Secreted</keyword>
<dbReference type="EMBL" id="BMQB01000005">
    <property type="protein sequence ID" value="GGJ95680.1"/>
    <property type="molecule type" value="Genomic_DNA"/>
</dbReference>
<reference evidence="14" key="1">
    <citation type="journal article" date="2014" name="Int. J. Syst. Evol. Microbiol.">
        <title>Complete genome sequence of Corynebacterium casei LMG S-19264T (=DSM 44701T), isolated from a smear-ripened cheese.</title>
        <authorList>
            <consortium name="US DOE Joint Genome Institute (JGI-PGF)"/>
            <person name="Walter F."/>
            <person name="Albersmeier A."/>
            <person name="Kalinowski J."/>
            <person name="Ruckert C."/>
        </authorList>
    </citation>
    <scope>NUCLEOTIDE SEQUENCE</scope>
    <source>
        <strain evidence="14">JCM 3090</strain>
    </source>
</reference>
<evidence type="ECO:0000256" key="7">
    <source>
        <dbReference type="ARBA" id="ARBA00022801"/>
    </source>
</evidence>
<gene>
    <name evidence="14" type="ORF">GCM10010123_26950</name>
</gene>
<dbReference type="PIRSF" id="PIRSF007519">
    <property type="entry name" value="Protease_InhA"/>
    <property type="match status" value="1"/>
</dbReference>
<dbReference type="NCBIfam" id="TIGR03296">
    <property type="entry name" value="M6dom_TIGR03296"/>
    <property type="match status" value="1"/>
</dbReference>
<evidence type="ECO:0000256" key="8">
    <source>
        <dbReference type="ARBA" id="ARBA00022833"/>
    </source>
</evidence>
<evidence type="ECO:0000256" key="10">
    <source>
        <dbReference type="SAM" id="MobiDB-lite"/>
    </source>
</evidence>
<dbReference type="GO" id="GO:0006508">
    <property type="term" value="P:proteolysis"/>
    <property type="evidence" value="ECO:0007669"/>
    <property type="project" value="UniProtKB-KW"/>
</dbReference>
<evidence type="ECO:0000259" key="12">
    <source>
        <dbReference type="Pfam" id="PF05547"/>
    </source>
</evidence>
<evidence type="ECO:0000256" key="4">
    <source>
        <dbReference type="ARBA" id="ARBA00022670"/>
    </source>
</evidence>
<feature type="domain" description="Peptidase M6-like" evidence="12">
    <location>
        <begin position="104"/>
        <end position="427"/>
    </location>
</feature>
<evidence type="ECO:0000256" key="9">
    <source>
        <dbReference type="ARBA" id="ARBA00023049"/>
    </source>
</evidence>
<evidence type="ECO:0000256" key="11">
    <source>
        <dbReference type="SAM" id="SignalP"/>
    </source>
</evidence>
<dbReference type="PANTHER" id="PTHR13062:SF12">
    <property type="entry name" value="ALPHA-2-MACROGLOBULIN DOMAIN-CONTAINING PROTEIN"/>
    <property type="match status" value="1"/>
</dbReference>
<evidence type="ECO:0000256" key="1">
    <source>
        <dbReference type="ARBA" id="ARBA00001947"/>
    </source>
</evidence>
<evidence type="ECO:0000256" key="2">
    <source>
        <dbReference type="ARBA" id="ARBA00004613"/>
    </source>
</evidence>
<dbReference type="InterPro" id="IPR048665">
    <property type="entry name" value="InhA-like_VEG"/>
</dbReference>
<dbReference type="GO" id="GO:0005576">
    <property type="term" value="C:extracellular region"/>
    <property type="evidence" value="ECO:0007669"/>
    <property type="project" value="UniProtKB-SubCell"/>
</dbReference>
<dbReference type="PANTHER" id="PTHR13062">
    <property type="entry name" value="COLLAGENASE"/>
    <property type="match status" value="1"/>
</dbReference>
<dbReference type="InterPro" id="IPR008757">
    <property type="entry name" value="Peptidase_M6-like_domain"/>
</dbReference>
<evidence type="ECO:0000313" key="14">
    <source>
        <dbReference type="EMBL" id="GGJ95680.1"/>
    </source>
</evidence>
<dbReference type="SUPFAM" id="SSF55486">
    <property type="entry name" value="Metalloproteases ('zincins'), catalytic domain"/>
    <property type="match status" value="1"/>
</dbReference>
<comment type="caution">
    <text evidence="14">The sequence shown here is derived from an EMBL/GenBank/DDBJ whole genome shotgun (WGS) entry which is preliminary data.</text>
</comment>
<sequence>MRKALIGLLGVALATGMGTTLTPAAAVAAPSGAPVAHPDATDAHHDELKNPYEEKRRALRESAVADVLSGRLKPKTVNGSVVAKVGSTDAPANGIARGKAKVDQYVELQREKTDKIFVILAEFGNERHPDFPDRDEVPAVPGPATFEGPLVNKIPQPDRSKDNTTIWQKDYSPEHYRQLYFGKGKDVESVRTYYESQSSGRYSVDGTVTDWVRVKYNEARYGRSSDDPNDANGDNEKVCNDHICPTTWELIKDAANQWVADQKAKGRTTEEIRKDLADFDTWDRYDYDHDGNFNESDGYLDHFQIVHAGGDEADADPQQGEDAIWSHRWYAFNDQGGVTGPDFNLRGGSQIGDTGLWVGDYTMQPENGGLSVFAHEYGHDLGLPDDYDTTGRGDNSSEHWTLMAQSRLNEENGVVGTKPGDLGSWQKLQLGWLDYEIVKAGQSRTLELGPQEYQSDKPQAAIVVLPKKAVTREYGAPAAGAKQYWSGNADNLDTKLTRAFDLTGKRSATLNAKVRFAIEECCDYAYVEASTDGKNWAPLDGTVGGKPFTKDSLGRPRFTGTSATWADLAVPLAGYAGQKVEVRLHTVSDGGLNLGGLFVDEISVAADGQVVHTDGAEGGDSTWTLGGFKIVGSNITEYYDNFYIAGNRTYLKYDKYLKWGPYFYGYPDRPDFVDHYSYQTGLLIGYMDTSQADNNVSDHPGEVRFGYIDAHPEPMLNLTGAPWRARVQLYDAPFGLRATQSFTVHVNGQPSLLRRKPAQPLFDDTQQYWFAELPNHGIKLPKAGVKIKVLEETGSSVKVQFS</sequence>
<feature type="domain" description="Immune inhibitor A-like metallopeptidase VEG" evidence="13">
    <location>
        <begin position="637"/>
        <end position="793"/>
    </location>
</feature>
<protein>
    <submittedName>
        <fullName evidence="14">Protease</fullName>
    </submittedName>
</protein>
<keyword evidence="5" id="KW-0479">Metal-binding</keyword>
<dbReference type="Pfam" id="PF05547">
    <property type="entry name" value="Peptidase_M6"/>
    <property type="match status" value="1"/>
</dbReference>
<feature type="chain" id="PRO_5035315972" evidence="11">
    <location>
        <begin position="29"/>
        <end position="802"/>
    </location>
</feature>
<evidence type="ECO:0000313" key="15">
    <source>
        <dbReference type="Proteomes" id="UP000649739"/>
    </source>
</evidence>
<dbReference type="AlphaFoldDB" id="A0A8J3BD32"/>
<accession>A0A8J3BD32</accession>
<comment type="subcellular location">
    <subcellularLocation>
        <location evidence="2">Secreted</location>
    </subcellularLocation>
</comment>
<name>A0A8J3BD32_9ACTN</name>
<feature type="region of interest" description="Disordered" evidence="10">
    <location>
        <begin position="146"/>
        <end position="165"/>
    </location>
</feature>
<keyword evidence="4 14" id="KW-0645">Protease</keyword>
<evidence type="ECO:0000256" key="5">
    <source>
        <dbReference type="ARBA" id="ARBA00022723"/>
    </source>
</evidence>
<dbReference type="Pfam" id="PF20774">
    <property type="entry name" value="InhA-like_VEG"/>
    <property type="match status" value="1"/>
</dbReference>
<dbReference type="Pfam" id="PF20773">
    <property type="entry name" value="InhA-like_MAM"/>
    <property type="match status" value="1"/>
</dbReference>
<dbReference type="GO" id="GO:0046872">
    <property type="term" value="F:metal ion binding"/>
    <property type="evidence" value="ECO:0007669"/>
    <property type="project" value="UniProtKB-KW"/>
</dbReference>
<feature type="signal peptide" evidence="11">
    <location>
        <begin position="1"/>
        <end position="28"/>
    </location>
</feature>
<keyword evidence="8" id="KW-0862">Zinc</keyword>
<proteinExistence type="predicted"/>
<evidence type="ECO:0000256" key="3">
    <source>
        <dbReference type="ARBA" id="ARBA00022525"/>
    </source>
</evidence>
<reference evidence="14" key="2">
    <citation type="submission" date="2020-09" db="EMBL/GenBank/DDBJ databases">
        <authorList>
            <person name="Sun Q."/>
            <person name="Ohkuma M."/>
        </authorList>
    </citation>
    <scope>NUCLEOTIDE SEQUENCE</scope>
    <source>
        <strain evidence="14">JCM 3090</strain>
    </source>
</reference>
<keyword evidence="6 11" id="KW-0732">Signal</keyword>